<keyword evidence="2" id="KW-1185">Reference proteome</keyword>
<dbReference type="EMBL" id="CP045119">
    <property type="protein sequence ID" value="QIN82919.1"/>
    <property type="molecule type" value="Genomic_DNA"/>
</dbReference>
<accession>A0A6G8Q8Z5</accession>
<gene>
    <name evidence="1" type="ORF">GBA63_09875</name>
</gene>
<dbReference type="RefSeq" id="WP_166175710.1">
    <property type="nucleotide sequence ID" value="NZ_CP045119.1"/>
</dbReference>
<organism evidence="1 2">
    <name type="scientific">Rubrobacter tropicus</name>
    <dbReference type="NCBI Taxonomy" id="2653851"/>
    <lineage>
        <taxon>Bacteria</taxon>
        <taxon>Bacillati</taxon>
        <taxon>Actinomycetota</taxon>
        <taxon>Rubrobacteria</taxon>
        <taxon>Rubrobacterales</taxon>
        <taxon>Rubrobacteraceae</taxon>
        <taxon>Rubrobacter</taxon>
    </lineage>
</organism>
<evidence type="ECO:0000313" key="2">
    <source>
        <dbReference type="Proteomes" id="UP000501452"/>
    </source>
</evidence>
<dbReference type="Proteomes" id="UP000501452">
    <property type="component" value="Chromosome"/>
</dbReference>
<protein>
    <submittedName>
        <fullName evidence="1">Uncharacterized protein</fullName>
    </submittedName>
</protein>
<proteinExistence type="predicted"/>
<sequence>MTPDRAREYAYLTLPPDGQLRSCVGLVLAGMAARARVGVGGLDEAVELLEDFHTGDGPTRFRFALADDAVVAEVEEPAGNGGVERRWRTVVELVS</sequence>
<dbReference type="KEGG" id="rub:GBA63_09875"/>
<evidence type="ECO:0000313" key="1">
    <source>
        <dbReference type="EMBL" id="QIN82919.1"/>
    </source>
</evidence>
<dbReference type="AlphaFoldDB" id="A0A6G8Q8Z5"/>
<name>A0A6G8Q8Z5_9ACTN</name>
<reference evidence="1 2" key="1">
    <citation type="submission" date="2019-10" db="EMBL/GenBank/DDBJ databases">
        <title>Rubrobacter sp nov SCSIO 52090 isolated from a deep-sea sediment in the South China Sea.</title>
        <authorList>
            <person name="Chen R.W."/>
        </authorList>
    </citation>
    <scope>NUCLEOTIDE SEQUENCE [LARGE SCALE GENOMIC DNA]</scope>
    <source>
        <strain evidence="1 2">SCSIO 52909</strain>
    </source>
</reference>